<protein>
    <submittedName>
        <fullName evidence="2">Uncharacterized protein</fullName>
    </submittedName>
</protein>
<reference evidence="2" key="1">
    <citation type="submission" date="2023-07" db="EMBL/GenBank/DDBJ databases">
        <title>draft genome sequence of fig (Ficus carica).</title>
        <authorList>
            <person name="Takahashi T."/>
            <person name="Nishimura K."/>
        </authorList>
    </citation>
    <scope>NUCLEOTIDE SEQUENCE</scope>
</reference>
<feature type="compositionally biased region" description="Basic and acidic residues" evidence="1">
    <location>
        <begin position="22"/>
        <end position="46"/>
    </location>
</feature>
<accession>A0AA88E061</accession>
<evidence type="ECO:0000313" key="2">
    <source>
        <dbReference type="EMBL" id="GMN65216.1"/>
    </source>
</evidence>
<comment type="caution">
    <text evidence="2">The sequence shown here is derived from an EMBL/GenBank/DDBJ whole genome shotgun (WGS) entry which is preliminary data.</text>
</comment>
<proteinExistence type="predicted"/>
<feature type="region of interest" description="Disordered" evidence="1">
    <location>
        <begin position="1"/>
        <end position="66"/>
    </location>
</feature>
<keyword evidence="3" id="KW-1185">Reference proteome</keyword>
<dbReference type="AlphaFoldDB" id="A0AA88E061"/>
<evidence type="ECO:0000313" key="3">
    <source>
        <dbReference type="Proteomes" id="UP001187192"/>
    </source>
</evidence>
<evidence type="ECO:0000256" key="1">
    <source>
        <dbReference type="SAM" id="MobiDB-lite"/>
    </source>
</evidence>
<dbReference type="EMBL" id="BTGU01000221">
    <property type="protein sequence ID" value="GMN65216.1"/>
    <property type="molecule type" value="Genomic_DNA"/>
</dbReference>
<organism evidence="2 3">
    <name type="scientific">Ficus carica</name>
    <name type="common">Common fig</name>
    <dbReference type="NCBI Taxonomy" id="3494"/>
    <lineage>
        <taxon>Eukaryota</taxon>
        <taxon>Viridiplantae</taxon>
        <taxon>Streptophyta</taxon>
        <taxon>Embryophyta</taxon>
        <taxon>Tracheophyta</taxon>
        <taxon>Spermatophyta</taxon>
        <taxon>Magnoliopsida</taxon>
        <taxon>eudicotyledons</taxon>
        <taxon>Gunneridae</taxon>
        <taxon>Pentapetalae</taxon>
        <taxon>rosids</taxon>
        <taxon>fabids</taxon>
        <taxon>Rosales</taxon>
        <taxon>Moraceae</taxon>
        <taxon>Ficeae</taxon>
        <taxon>Ficus</taxon>
    </lineage>
</organism>
<name>A0AA88E061_FICCA</name>
<gene>
    <name evidence="2" type="ORF">TIFTF001_034296</name>
</gene>
<feature type="compositionally biased region" description="Polar residues" evidence="1">
    <location>
        <begin position="1"/>
        <end position="15"/>
    </location>
</feature>
<dbReference type="Proteomes" id="UP001187192">
    <property type="component" value="Unassembled WGS sequence"/>
</dbReference>
<sequence length="66" mass="7259">MTGQYQKGKTVTAEQVQIPEEGATKARDPDPSNHDLEDVAPKAHDPDSDDRDLEEIATKSRNPNSI</sequence>